<dbReference type="RefSeq" id="WP_089088082.1">
    <property type="nucleotide sequence ID" value="NZ_BCMH01000003.1"/>
</dbReference>
<organism evidence="1 2">
    <name type="scientific">Secundilactobacillus pentosiphilus</name>
    <dbReference type="NCBI Taxonomy" id="1714682"/>
    <lineage>
        <taxon>Bacteria</taxon>
        <taxon>Bacillati</taxon>
        <taxon>Bacillota</taxon>
        <taxon>Bacilli</taxon>
        <taxon>Lactobacillales</taxon>
        <taxon>Lactobacillaceae</taxon>
        <taxon>Secundilactobacillus</taxon>
    </lineage>
</organism>
<reference evidence="1 2" key="1">
    <citation type="submission" date="2015-11" db="EMBL/GenBank/DDBJ databases">
        <title>Draft genome sequences of new species of the genus Lactobacillus isolated from orchardgrass silage.</title>
        <authorList>
            <person name="Tohno M."/>
            <person name="Tanizawa Y."/>
            <person name="Arita M."/>
        </authorList>
    </citation>
    <scope>NUCLEOTIDE SEQUENCE [LARGE SCALE GENOMIC DNA]</scope>
    <source>
        <strain evidence="1 2">IWT140</strain>
    </source>
</reference>
<gene>
    <name evidence="1" type="ORF">IWT140_00707</name>
</gene>
<evidence type="ECO:0000313" key="1">
    <source>
        <dbReference type="EMBL" id="GAX03109.1"/>
    </source>
</evidence>
<dbReference type="EMBL" id="BCMH01000003">
    <property type="protein sequence ID" value="GAX03109.1"/>
    <property type="molecule type" value="Genomic_DNA"/>
</dbReference>
<accession>A0A1Z5IMX6</accession>
<sequence>MNQVPAFSYVMKKTNVRDIHEWMSTVLMVCLLSVVEYSKRYSCGKFGSVSNPQETVDNFVDNIEIGRNTVVAGFLQACLKNYEQIVDN</sequence>
<dbReference type="Proteomes" id="UP000198430">
    <property type="component" value="Unassembled WGS sequence"/>
</dbReference>
<keyword evidence="2" id="KW-1185">Reference proteome</keyword>
<evidence type="ECO:0000313" key="2">
    <source>
        <dbReference type="Proteomes" id="UP000198430"/>
    </source>
</evidence>
<dbReference type="AlphaFoldDB" id="A0A1Z5IMX6"/>
<name>A0A1Z5IMX6_9LACO</name>
<protein>
    <submittedName>
        <fullName evidence="1">Uncharacterized protein</fullName>
    </submittedName>
</protein>
<comment type="caution">
    <text evidence="1">The sequence shown here is derived from an EMBL/GenBank/DDBJ whole genome shotgun (WGS) entry which is preliminary data.</text>
</comment>
<proteinExistence type="predicted"/>